<dbReference type="GO" id="GO:0043186">
    <property type="term" value="C:P granule"/>
    <property type="evidence" value="ECO:0007669"/>
    <property type="project" value="TreeGrafter"/>
</dbReference>
<dbReference type="Pfam" id="PF13017">
    <property type="entry name" value="Maelstrom"/>
    <property type="match status" value="1"/>
</dbReference>
<evidence type="ECO:0000256" key="6">
    <source>
        <dbReference type="ARBA" id="ARBA00022782"/>
    </source>
</evidence>
<keyword evidence="16" id="KW-1185">Reference proteome</keyword>
<dbReference type="InterPro" id="IPR024970">
    <property type="entry name" value="Maelstrom"/>
</dbReference>
<comment type="caution">
    <text evidence="15">The sequence shown here is derived from an EMBL/GenBank/DDBJ whole genome shotgun (WGS) entry which is preliminary data.</text>
</comment>
<gene>
    <name evidence="15" type="ORF">Fcan01_05305</name>
</gene>
<dbReference type="SUPFAM" id="SSF47095">
    <property type="entry name" value="HMG-box"/>
    <property type="match status" value="1"/>
</dbReference>
<feature type="DNA-binding region" description="HMG box" evidence="11">
    <location>
        <begin position="6"/>
        <end position="76"/>
    </location>
</feature>
<evidence type="ECO:0000313" key="16">
    <source>
        <dbReference type="Proteomes" id="UP000198287"/>
    </source>
</evidence>
<dbReference type="GO" id="GO:0030154">
    <property type="term" value="P:cell differentiation"/>
    <property type="evidence" value="ECO:0007669"/>
    <property type="project" value="UniProtKB-KW"/>
</dbReference>
<dbReference type="GO" id="GO:0060964">
    <property type="term" value="P:regulation of miRNA-mediated gene silencing"/>
    <property type="evidence" value="ECO:0007669"/>
    <property type="project" value="InterPro"/>
</dbReference>
<feature type="domain" description="HMG box" evidence="14">
    <location>
        <begin position="6"/>
        <end position="76"/>
    </location>
</feature>
<evidence type="ECO:0000256" key="1">
    <source>
        <dbReference type="ARBA" id="ARBA00004123"/>
    </source>
</evidence>
<evidence type="ECO:0000256" key="13">
    <source>
        <dbReference type="SAM" id="Phobius"/>
    </source>
</evidence>
<feature type="compositionally biased region" description="Low complexity" evidence="12">
    <location>
        <begin position="396"/>
        <end position="416"/>
    </location>
</feature>
<dbReference type="GO" id="GO:0034587">
    <property type="term" value="P:piRNA processing"/>
    <property type="evidence" value="ECO:0007669"/>
    <property type="project" value="TreeGrafter"/>
</dbReference>
<evidence type="ECO:0000256" key="10">
    <source>
        <dbReference type="ARBA" id="ARBA00023254"/>
    </source>
</evidence>
<evidence type="ECO:0000256" key="8">
    <source>
        <dbReference type="ARBA" id="ARBA00023158"/>
    </source>
</evidence>
<feature type="compositionally biased region" description="Basic and acidic residues" evidence="12">
    <location>
        <begin position="54"/>
        <end position="72"/>
    </location>
</feature>
<dbReference type="PANTHER" id="PTHR21358:SF4">
    <property type="entry name" value="PROTEIN MAELSTROM HOMOLOG"/>
    <property type="match status" value="1"/>
</dbReference>
<dbReference type="Proteomes" id="UP000198287">
    <property type="component" value="Unassembled WGS sequence"/>
</dbReference>
<evidence type="ECO:0000256" key="2">
    <source>
        <dbReference type="ARBA" id="ARBA00004496"/>
    </source>
</evidence>
<keyword evidence="5" id="KW-0963">Cytoplasm</keyword>
<reference evidence="15 16" key="1">
    <citation type="submission" date="2015-12" db="EMBL/GenBank/DDBJ databases">
        <title>The genome of Folsomia candida.</title>
        <authorList>
            <person name="Faddeeva A."/>
            <person name="Derks M.F."/>
            <person name="Anvar Y."/>
            <person name="Smit S."/>
            <person name="Van Straalen N."/>
            <person name="Roelofs D."/>
        </authorList>
    </citation>
    <scope>NUCLEOTIDE SEQUENCE [LARGE SCALE GENOMIC DNA]</scope>
    <source>
        <strain evidence="15 16">VU population</strain>
        <tissue evidence="15">Whole body</tissue>
    </source>
</reference>
<proteinExistence type="inferred from homology"/>
<evidence type="ECO:0000313" key="15">
    <source>
        <dbReference type="EMBL" id="OXA60309.1"/>
    </source>
</evidence>
<keyword evidence="9 11" id="KW-0539">Nucleus</keyword>
<evidence type="ECO:0000256" key="5">
    <source>
        <dbReference type="ARBA" id="ARBA00022490"/>
    </source>
</evidence>
<keyword evidence="8" id="KW-0943">RNA-mediated gene silencing</keyword>
<keyword evidence="13" id="KW-1133">Transmembrane helix</keyword>
<feature type="region of interest" description="Disordered" evidence="12">
    <location>
        <begin position="54"/>
        <end position="74"/>
    </location>
</feature>
<keyword evidence="7 11" id="KW-0238">DNA-binding</keyword>
<keyword evidence="4" id="KW-0217">Developmental protein</keyword>
<dbReference type="Gene3D" id="1.10.30.10">
    <property type="entry name" value="High mobility group box domain"/>
    <property type="match status" value="1"/>
</dbReference>
<comment type="similarity">
    <text evidence="3">Belongs to the maelstrom family.</text>
</comment>
<comment type="subcellular location">
    <subcellularLocation>
        <location evidence="2">Cytoplasm</location>
    </subcellularLocation>
    <subcellularLocation>
        <location evidence="1">Nucleus</location>
    </subcellularLocation>
</comment>
<feature type="transmembrane region" description="Helical" evidence="13">
    <location>
        <begin position="85"/>
        <end position="104"/>
    </location>
</feature>
<evidence type="ECO:0000256" key="7">
    <source>
        <dbReference type="ARBA" id="ARBA00023125"/>
    </source>
</evidence>
<keyword evidence="6" id="KW-0221">Differentiation</keyword>
<dbReference type="GO" id="GO:0005634">
    <property type="term" value="C:nucleus"/>
    <property type="evidence" value="ECO:0007669"/>
    <property type="project" value="UniProtKB-SubCell"/>
</dbReference>
<feature type="compositionally biased region" description="Basic and acidic residues" evidence="12">
    <location>
        <begin position="453"/>
        <end position="482"/>
    </location>
</feature>
<keyword evidence="10" id="KW-0469">Meiosis</keyword>
<evidence type="ECO:0000256" key="3">
    <source>
        <dbReference type="ARBA" id="ARBA00007057"/>
    </source>
</evidence>
<evidence type="ECO:0000259" key="14">
    <source>
        <dbReference type="PROSITE" id="PS50118"/>
    </source>
</evidence>
<protein>
    <submittedName>
        <fullName evidence="15">Protein maelstrom</fullName>
    </submittedName>
</protein>
<keyword evidence="13" id="KW-0472">Membrane</keyword>
<dbReference type="OMA" id="CEMAILE"/>
<keyword evidence="13" id="KW-0812">Transmembrane</keyword>
<feature type="compositionally biased region" description="Basic and acidic residues" evidence="12">
    <location>
        <begin position="425"/>
        <end position="443"/>
    </location>
</feature>
<dbReference type="InterPro" id="IPR009071">
    <property type="entry name" value="HMG_box_dom"/>
</dbReference>
<dbReference type="CDD" id="cd21992">
    <property type="entry name" value="HMG-box_MAEL"/>
    <property type="match status" value="1"/>
</dbReference>
<dbReference type="GO" id="GO:0007140">
    <property type="term" value="P:male meiotic nuclear division"/>
    <property type="evidence" value="ECO:0007669"/>
    <property type="project" value="TreeGrafter"/>
</dbReference>
<dbReference type="GO" id="GO:0045892">
    <property type="term" value="P:negative regulation of DNA-templated transcription"/>
    <property type="evidence" value="ECO:0007669"/>
    <property type="project" value="TreeGrafter"/>
</dbReference>
<accession>A0A226ES24</accession>
<name>A0A226ES24_FOLCA</name>
<dbReference type="PANTHER" id="PTHR21358">
    <property type="entry name" value="PROTEIN MAELSTROM HOMOLOG"/>
    <property type="match status" value="1"/>
</dbReference>
<evidence type="ECO:0000256" key="9">
    <source>
        <dbReference type="ARBA" id="ARBA00023242"/>
    </source>
</evidence>
<dbReference type="PROSITE" id="PS50118">
    <property type="entry name" value="HMG_BOX_2"/>
    <property type="match status" value="1"/>
</dbReference>
<dbReference type="GO" id="GO:0043565">
    <property type="term" value="F:sequence-specific DNA binding"/>
    <property type="evidence" value="ECO:0007669"/>
    <property type="project" value="TreeGrafter"/>
</dbReference>
<feature type="region of interest" description="Disordered" evidence="12">
    <location>
        <begin position="395"/>
        <end position="577"/>
    </location>
</feature>
<dbReference type="OrthoDB" id="24555at2759"/>
<dbReference type="AlphaFoldDB" id="A0A226ES24"/>
<evidence type="ECO:0000256" key="4">
    <source>
        <dbReference type="ARBA" id="ARBA00022473"/>
    </source>
</evidence>
<dbReference type="InterPro" id="IPR036910">
    <property type="entry name" value="HMG_box_dom_sf"/>
</dbReference>
<feature type="compositionally biased region" description="Polar residues" evidence="12">
    <location>
        <begin position="526"/>
        <end position="543"/>
    </location>
</feature>
<dbReference type="Pfam" id="PF09011">
    <property type="entry name" value="HMG_box_2"/>
    <property type="match status" value="1"/>
</dbReference>
<organism evidence="15 16">
    <name type="scientific">Folsomia candida</name>
    <name type="common">Springtail</name>
    <dbReference type="NCBI Taxonomy" id="158441"/>
    <lineage>
        <taxon>Eukaryota</taxon>
        <taxon>Metazoa</taxon>
        <taxon>Ecdysozoa</taxon>
        <taxon>Arthropoda</taxon>
        <taxon>Hexapoda</taxon>
        <taxon>Collembola</taxon>
        <taxon>Entomobryomorpha</taxon>
        <taxon>Isotomoidea</taxon>
        <taxon>Isotomidae</taxon>
        <taxon>Proisotominae</taxon>
        <taxon>Folsomia</taxon>
    </lineage>
</organism>
<dbReference type="InterPro" id="IPR039259">
    <property type="entry name" value="Protein_maelstrom"/>
</dbReference>
<feature type="compositionally biased region" description="Basic and acidic residues" evidence="12">
    <location>
        <begin position="565"/>
        <end position="577"/>
    </location>
</feature>
<evidence type="ECO:0000256" key="12">
    <source>
        <dbReference type="SAM" id="MobiDB-lite"/>
    </source>
</evidence>
<sequence length="577" mass="65676">MPPKQKKQPRNAYYFYMLKRKEELEREGYRFLGGMKDVANAVGSDWAAMTPEEKVPYEEEARKSKEEGKQDLTNKYTSAGERKNYLFAFSFSLYLYLLISYAQVQRRLQDDKQFSEEQEQYITELGTDAGALDRVFVLIKTNHCVEQIIERNQRIYWPIEVGMVAFKIRDGLQSIYWSLVDTQKTPVGYASAAKECSEETGLPEPGMASMQEYRDYNKIMNQIEGFIRHQWTKSYKKGPVVFALDQETEYARGCLKWLASHVDGDKRMDHQSFVDTLKFYKLPKLILRLASFANRLNPSYNNVLVKQKLELSAASIVNKGCYDYKDEITCVFHQEVTASLKMYTCCRNVVLRRMYLIFEEFLPAFCLAKTDRHDMEKLKQAQIAKAAKAKADCNKRAAAGGSPEGASPSSPSFASGGSWGASPPPRRDSGKMLEDDVSGDHHSLGRYSKRKHDQAEDCEREGPQSKRDSFSSDPFHADRLPRDSPSPPPAPTYRRLGRLSPTTDDFMPAPSAEYVPWGNKRPTAEPTFSENDFPSLGALQTTAPMPKGAGRGRGAPERSNTYDNDTYKRDGDARQYY</sequence>
<dbReference type="GO" id="GO:0007283">
    <property type="term" value="P:spermatogenesis"/>
    <property type="evidence" value="ECO:0007669"/>
    <property type="project" value="TreeGrafter"/>
</dbReference>
<dbReference type="EMBL" id="LNIX01000002">
    <property type="protein sequence ID" value="OXA60309.1"/>
    <property type="molecule type" value="Genomic_DNA"/>
</dbReference>
<evidence type="ECO:0000256" key="11">
    <source>
        <dbReference type="PROSITE-ProRule" id="PRU00267"/>
    </source>
</evidence>